<dbReference type="STRING" id="5762.D2VUJ3"/>
<dbReference type="OMA" id="TVYNVFM"/>
<dbReference type="Pfam" id="PF14497">
    <property type="entry name" value="GST_C_3"/>
    <property type="match status" value="1"/>
</dbReference>
<name>D2VUJ3_NAEGR</name>
<dbReference type="AlphaFoldDB" id="D2VUJ3"/>
<dbReference type="eggNOG" id="KOG1695">
    <property type="taxonomic scope" value="Eukaryota"/>
</dbReference>
<dbReference type="PROSITE" id="PS50405">
    <property type="entry name" value="GST_CTER"/>
    <property type="match status" value="1"/>
</dbReference>
<sequence length="240" mass="27223">MSKPILTYFSSRGKSELIRIILADCGVDYDEVNVGVWHPTEKSDAFKQLVESKTLAFDSLPSYQDDQILLVQSSSIVRYLGKKFGLAGKDLVEESLIDQYYEGILDLNVLLRSAFTASYPVSSEITNESIEQKIQIILKEKLPKLLQFFERALEGGKEYLVGGKISYADIALFYALDTYTEVLGSYFENQLNSGEELKNLKQLHARVKAREGIQKHLNNPNRFPKQSLPGYEKIAQQLQQ</sequence>
<accession>D2VUJ3</accession>
<dbReference type="OrthoDB" id="414243at2759"/>
<protein>
    <submittedName>
        <fullName evidence="3">Predicted protein</fullName>
    </submittedName>
</protein>
<dbReference type="SUPFAM" id="SSF47616">
    <property type="entry name" value="GST C-terminal domain-like"/>
    <property type="match status" value="1"/>
</dbReference>
<dbReference type="PROSITE" id="PS50404">
    <property type="entry name" value="GST_NTER"/>
    <property type="match status" value="1"/>
</dbReference>
<dbReference type="InterPro" id="IPR036282">
    <property type="entry name" value="Glutathione-S-Trfase_C_sf"/>
</dbReference>
<dbReference type="PANTHER" id="PTHR11571">
    <property type="entry name" value="GLUTATHIONE S-TRANSFERASE"/>
    <property type="match status" value="1"/>
</dbReference>
<dbReference type="InterPro" id="IPR004046">
    <property type="entry name" value="GST_C"/>
</dbReference>
<organism evidence="4">
    <name type="scientific">Naegleria gruberi</name>
    <name type="common">Amoeba</name>
    <dbReference type="NCBI Taxonomy" id="5762"/>
    <lineage>
        <taxon>Eukaryota</taxon>
        <taxon>Discoba</taxon>
        <taxon>Heterolobosea</taxon>
        <taxon>Tetramitia</taxon>
        <taxon>Eutetramitia</taxon>
        <taxon>Vahlkampfiidae</taxon>
        <taxon>Naegleria</taxon>
    </lineage>
</organism>
<dbReference type="Gene3D" id="1.20.1050.130">
    <property type="match status" value="1"/>
</dbReference>
<reference evidence="3 4" key="1">
    <citation type="journal article" date="2010" name="Cell">
        <title>The genome of Naegleria gruberi illuminates early eukaryotic versatility.</title>
        <authorList>
            <person name="Fritz-Laylin L.K."/>
            <person name="Prochnik S.E."/>
            <person name="Ginger M.L."/>
            <person name="Dacks J.B."/>
            <person name="Carpenter M.L."/>
            <person name="Field M.C."/>
            <person name="Kuo A."/>
            <person name="Paredez A."/>
            <person name="Chapman J."/>
            <person name="Pham J."/>
            <person name="Shu S."/>
            <person name="Neupane R."/>
            <person name="Cipriano M."/>
            <person name="Mancuso J."/>
            <person name="Tu H."/>
            <person name="Salamov A."/>
            <person name="Lindquist E."/>
            <person name="Shapiro H."/>
            <person name="Lucas S."/>
            <person name="Grigoriev I.V."/>
            <person name="Cande W.Z."/>
            <person name="Fulton C."/>
            <person name="Rokhsar D.S."/>
            <person name="Dawson S.C."/>
        </authorList>
    </citation>
    <scope>NUCLEOTIDE SEQUENCE [LARGE SCALE GENOMIC DNA]</scope>
    <source>
        <strain evidence="3 4">NEG-M</strain>
    </source>
</reference>
<dbReference type="Pfam" id="PF02798">
    <property type="entry name" value="GST_N"/>
    <property type="match status" value="1"/>
</dbReference>
<dbReference type="InterPro" id="IPR010987">
    <property type="entry name" value="Glutathione-S-Trfase_C-like"/>
</dbReference>
<dbReference type="VEuPathDB" id="AmoebaDB:NAEGRDRAFT_72682"/>
<dbReference type="SUPFAM" id="SSF52833">
    <property type="entry name" value="Thioredoxin-like"/>
    <property type="match status" value="1"/>
</dbReference>
<dbReference type="InterPro" id="IPR040079">
    <property type="entry name" value="Glutathione_S-Trfase"/>
</dbReference>
<dbReference type="GeneID" id="8854117"/>
<gene>
    <name evidence="3" type="ORF">NAEGRDRAFT_72682</name>
</gene>
<feature type="domain" description="GST C-terminal" evidence="2">
    <location>
        <begin position="90"/>
        <end position="228"/>
    </location>
</feature>
<evidence type="ECO:0000313" key="4">
    <source>
        <dbReference type="Proteomes" id="UP000006671"/>
    </source>
</evidence>
<dbReference type="RefSeq" id="XP_002672204.1">
    <property type="nucleotide sequence ID" value="XM_002672158.1"/>
</dbReference>
<dbReference type="InParanoid" id="D2VUJ3"/>
<keyword evidence="4" id="KW-1185">Reference proteome</keyword>
<dbReference type="Proteomes" id="UP000006671">
    <property type="component" value="Unassembled WGS sequence"/>
</dbReference>
<evidence type="ECO:0000259" key="2">
    <source>
        <dbReference type="PROSITE" id="PS50405"/>
    </source>
</evidence>
<dbReference type="SFLD" id="SFLDS00019">
    <property type="entry name" value="Glutathione_Transferase_(cytos"/>
    <property type="match status" value="1"/>
</dbReference>
<dbReference type="InterPro" id="IPR036249">
    <property type="entry name" value="Thioredoxin-like_sf"/>
</dbReference>
<dbReference type="CDD" id="cd03192">
    <property type="entry name" value="GST_C_Sigma_like"/>
    <property type="match status" value="1"/>
</dbReference>
<evidence type="ECO:0000313" key="3">
    <source>
        <dbReference type="EMBL" id="EFC39460.1"/>
    </source>
</evidence>
<dbReference type="InterPro" id="IPR004045">
    <property type="entry name" value="Glutathione_S-Trfase_N"/>
</dbReference>
<dbReference type="InterPro" id="IPR050213">
    <property type="entry name" value="GST_superfamily"/>
</dbReference>
<feature type="domain" description="GST N-terminal" evidence="1">
    <location>
        <begin position="2"/>
        <end position="88"/>
    </location>
</feature>
<dbReference type="GO" id="GO:0004364">
    <property type="term" value="F:glutathione transferase activity"/>
    <property type="evidence" value="ECO:0007669"/>
    <property type="project" value="TreeGrafter"/>
</dbReference>
<proteinExistence type="predicted"/>
<dbReference type="CDD" id="cd03039">
    <property type="entry name" value="GST_N_Sigma_like"/>
    <property type="match status" value="1"/>
</dbReference>
<dbReference type="EMBL" id="GG738899">
    <property type="protein sequence ID" value="EFC39460.1"/>
    <property type="molecule type" value="Genomic_DNA"/>
</dbReference>
<evidence type="ECO:0000259" key="1">
    <source>
        <dbReference type="PROSITE" id="PS50404"/>
    </source>
</evidence>
<dbReference type="GO" id="GO:0006749">
    <property type="term" value="P:glutathione metabolic process"/>
    <property type="evidence" value="ECO:0007669"/>
    <property type="project" value="TreeGrafter"/>
</dbReference>
<dbReference type="KEGG" id="ngr:NAEGRDRAFT_72682"/>
<dbReference type="PANTHER" id="PTHR11571:SF150">
    <property type="entry name" value="GLUTATHIONE S-TRANSFERASE"/>
    <property type="match status" value="1"/>
</dbReference>